<protein>
    <submittedName>
        <fullName evidence="1">Uncharacterized protein</fullName>
    </submittedName>
</protein>
<name>A0ABZ2S9A4_9BURK</name>
<gene>
    <name evidence="1" type="ORF">WHX56_13985</name>
</gene>
<proteinExistence type="predicted"/>
<dbReference type="Proteomes" id="UP001456224">
    <property type="component" value="Chromosome"/>
</dbReference>
<keyword evidence="2" id="KW-1185">Reference proteome</keyword>
<sequence length="49" mass="5127">MIRRLLAILDRDDAVAAVAVLAAVLAYGYVQQADEAAALRAGAQQQASK</sequence>
<dbReference type="EMBL" id="CP148753">
    <property type="protein sequence ID" value="WXR76554.1"/>
    <property type="molecule type" value="Genomic_DNA"/>
</dbReference>
<evidence type="ECO:0000313" key="1">
    <source>
        <dbReference type="EMBL" id="WXR76554.1"/>
    </source>
</evidence>
<accession>A0ABZ2S9A4</accession>
<reference evidence="1 2" key="1">
    <citation type="submission" date="2024-03" db="EMBL/GenBank/DDBJ databases">
        <title>Reference genomes for the five species model microbial community.</title>
        <authorList>
            <person name="Padfield D."/>
        </authorList>
    </citation>
    <scope>NUCLEOTIDE SEQUENCE [LARGE SCALE GENOMIC DNA]</scope>
    <source>
        <strain evidence="1 2">AB1</strain>
    </source>
</reference>
<dbReference type="RefSeq" id="WP_338881511.1">
    <property type="nucleotide sequence ID" value="NZ_CP148753.1"/>
</dbReference>
<organism evidence="1 2">
    <name type="scientific">Achromobacter veterisilvae</name>
    <dbReference type="NCBI Taxonomy" id="2069367"/>
    <lineage>
        <taxon>Bacteria</taxon>
        <taxon>Pseudomonadati</taxon>
        <taxon>Pseudomonadota</taxon>
        <taxon>Betaproteobacteria</taxon>
        <taxon>Burkholderiales</taxon>
        <taxon>Alcaligenaceae</taxon>
        <taxon>Achromobacter</taxon>
    </lineage>
</organism>
<evidence type="ECO:0000313" key="2">
    <source>
        <dbReference type="Proteomes" id="UP001456224"/>
    </source>
</evidence>